<dbReference type="Proteomes" id="UP000019591">
    <property type="component" value="Chromosome"/>
</dbReference>
<dbReference type="PATRIC" id="fig|1286171.3.peg.249"/>
<keyword evidence="2" id="KW-1185">Reference proteome</keyword>
<dbReference type="HOGENOM" id="CLU_2699173_0_0_9"/>
<organism evidence="1 2">
    <name type="scientific">Peptoclostridium acidaminophilum DSM 3953</name>
    <dbReference type="NCBI Taxonomy" id="1286171"/>
    <lineage>
        <taxon>Bacteria</taxon>
        <taxon>Bacillati</taxon>
        <taxon>Bacillota</taxon>
        <taxon>Clostridia</taxon>
        <taxon>Peptostreptococcales</taxon>
        <taxon>Peptoclostridiaceae</taxon>
        <taxon>Peptoclostridium</taxon>
    </lineage>
</organism>
<dbReference type="RefSeq" id="WP_025434654.1">
    <property type="nucleotide sequence ID" value="NZ_CP007452.1"/>
</dbReference>
<dbReference type="Pfam" id="PF03683">
    <property type="entry name" value="UPF0175"/>
    <property type="match status" value="1"/>
</dbReference>
<name>W8THF4_PEPAC</name>
<sequence>MAGNKDDINVSLAIDAFVKKRVTLTRAAELADKSLSDFIKILMRNNIPWMEYTQEAFSQDEEVLEELRDMEND</sequence>
<protein>
    <submittedName>
        <fullName evidence="1">Uncharacterized protein</fullName>
    </submittedName>
</protein>
<evidence type="ECO:0000313" key="1">
    <source>
        <dbReference type="EMBL" id="AHM55612.1"/>
    </source>
</evidence>
<dbReference type="InterPro" id="IPR005368">
    <property type="entry name" value="UPF0175"/>
</dbReference>
<dbReference type="OrthoDB" id="2878969at2"/>
<dbReference type="KEGG" id="eac:EAL2_c03090"/>
<dbReference type="AlphaFoldDB" id="W8THF4"/>
<dbReference type="EMBL" id="CP007452">
    <property type="protein sequence ID" value="AHM55612.1"/>
    <property type="molecule type" value="Genomic_DNA"/>
</dbReference>
<evidence type="ECO:0000313" key="2">
    <source>
        <dbReference type="Proteomes" id="UP000019591"/>
    </source>
</evidence>
<dbReference type="eggNOG" id="COG2886">
    <property type="taxonomic scope" value="Bacteria"/>
</dbReference>
<gene>
    <name evidence="1" type="ORF">EAL2_c03090</name>
</gene>
<proteinExistence type="predicted"/>
<accession>W8THF4</accession>
<reference evidence="1 2" key="1">
    <citation type="journal article" date="2014" name="Genome Announc.">
        <title>Complete Genome Sequence of Amino Acid-Utilizing Eubacterium acidaminophilum al-2 (DSM 3953).</title>
        <authorList>
            <person name="Poehlein A."/>
            <person name="Andreesen J.R."/>
            <person name="Daniel R."/>
        </authorList>
    </citation>
    <scope>NUCLEOTIDE SEQUENCE [LARGE SCALE GENOMIC DNA]</scope>
    <source>
        <strain evidence="1 2">DSM 3953</strain>
    </source>
</reference>